<accession>A0ABS8TFL7</accession>
<dbReference type="InterPro" id="IPR045177">
    <property type="entry name" value="FDM1-5/IDN2"/>
</dbReference>
<proteinExistence type="predicted"/>
<evidence type="ECO:0000259" key="4">
    <source>
        <dbReference type="Pfam" id="PF03468"/>
    </source>
</evidence>
<dbReference type="PANTHER" id="PTHR21596">
    <property type="entry name" value="RIBONUCLEASE P SUBUNIT P38"/>
    <property type="match status" value="1"/>
</dbReference>
<protein>
    <submittedName>
        <fullName evidence="7">Uncharacterized protein</fullName>
    </submittedName>
</protein>
<dbReference type="Pfam" id="PF03468">
    <property type="entry name" value="XS"/>
    <property type="match status" value="1"/>
</dbReference>
<feature type="domain" description="Factor of DNA methylation 1-5/IDN2" evidence="5">
    <location>
        <begin position="532"/>
        <end position="662"/>
    </location>
</feature>
<dbReference type="InterPro" id="IPR005381">
    <property type="entry name" value="Znf-XS_domain"/>
</dbReference>
<reference evidence="7 8" key="1">
    <citation type="journal article" date="2021" name="BMC Genomics">
        <title>Datura genome reveals duplications of psychoactive alkaloid biosynthetic genes and high mutation rate following tissue culture.</title>
        <authorList>
            <person name="Rajewski A."/>
            <person name="Carter-House D."/>
            <person name="Stajich J."/>
            <person name="Litt A."/>
        </authorList>
    </citation>
    <scope>NUCLEOTIDE SEQUENCE [LARGE SCALE GENOMIC DNA]</scope>
    <source>
        <strain evidence="7">AR-01</strain>
    </source>
</reference>
<evidence type="ECO:0000256" key="1">
    <source>
        <dbReference type="ARBA" id="ARBA00023054"/>
    </source>
</evidence>
<evidence type="ECO:0000259" key="5">
    <source>
        <dbReference type="Pfam" id="PF03469"/>
    </source>
</evidence>
<feature type="coiled-coil region" evidence="3">
    <location>
        <begin position="420"/>
        <end position="508"/>
    </location>
</feature>
<dbReference type="Gene3D" id="3.30.70.2890">
    <property type="entry name" value="XS domain"/>
    <property type="match status" value="1"/>
</dbReference>
<dbReference type="EMBL" id="JACEIK010001505">
    <property type="protein sequence ID" value="MCD7469918.1"/>
    <property type="molecule type" value="Genomic_DNA"/>
</dbReference>
<gene>
    <name evidence="7" type="ORF">HAX54_009334</name>
</gene>
<evidence type="ECO:0000259" key="6">
    <source>
        <dbReference type="Pfam" id="PF03470"/>
    </source>
</evidence>
<keyword evidence="2" id="KW-0943">RNA-mediated gene silencing</keyword>
<organism evidence="7 8">
    <name type="scientific">Datura stramonium</name>
    <name type="common">Jimsonweed</name>
    <name type="synonym">Common thornapple</name>
    <dbReference type="NCBI Taxonomy" id="4076"/>
    <lineage>
        <taxon>Eukaryota</taxon>
        <taxon>Viridiplantae</taxon>
        <taxon>Streptophyta</taxon>
        <taxon>Embryophyta</taxon>
        <taxon>Tracheophyta</taxon>
        <taxon>Spermatophyta</taxon>
        <taxon>Magnoliopsida</taxon>
        <taxon>eudicotyledons</taxon>
        <taxon>Gunneridae</taxon>
        <taxon>Pentapetalae</taxon>
        <taxon>asterids</taxon>
        <taxon>lamiids</taxon>
        <taxon>Solanales</taxon>
        <taxon>Solanaceae</taxon>
        <taxon>Solanoideae</taxon>
        <taxon>Datureae</taxon>
        <taxon>Datura</taxon>
    </lineage>
</organism>
<feature type="domain" description="XS" evidence="4">
    <location>
        <begin position="120"/>
        <end position="231"/>
    </location>
</feature>
<dbReference type="Pfam" id="PF03470">
    <property type="entry name" value="zf-XS"/>
    <property type="match status" value="1"/>
</dbReference>
<evidence type="ECO:0000256" key="3">
    <source>
        <dbReference type="SAM" id="Coils"/>
    </source>
</evidence>
<dbReference type="Proteomes" id="UP000823775">
    <property type="component" value="Unassembled WGS sequence"/>
</dbReference>
<keyword evidence="1 3" id="KW-0175">Coiled coil</keyword>
<evidence type="ECO:0000313" key="8">
    <source>
        <dbReference type="Proteomes" id="UP000823775"/>
    </source>
</evidence>
<name>A0ABS8TFL7_DATST</name>
<comment type="caution">
    <text evidence="7">The sequence shown here is derived from an EMBL/GenBank/DDBJ whole genome shotgun (WGS) entry which is preliminary data.</text>
</comment>
<keyword evidence="8" id="KW-1185">Reference proteome</keyword>
<dbReference type="PANTHER" id="PTHR21596:SF83">
    <property type="entry name" value="FACTOR OF DNA METHYLATION 4-LIKE"/>
    <property type="match status" value="1"/>
</dbReference>
<evidence type="ECO:0000256" key="2">
    <source>
        <dbReference type="ARBA" id="ARBA00023158"/>
    </source>
</evidence>
<dbReference type="Pfam" id="PF03469">
    <property type="entry name" value="XH"/>
    <property type="match status" value="1"/>
</dbReference>
<dbReference type="InterPro" id="IPR005380">
    <property type="entry name" value="XS_domain"/>
</dbReference>
<sequence>MSMSSEEETDISESEMEEYADKWYQRLKEGYGREKISGKAYQCPFCPGKKKQAYSFKDLVQHASGVSNGSQHRKVSEKGKHLGLTKYLNNDLLRKDSLPMSDHEMGTDQLQPTHNGNDVDEKYAFPWMGIVANLPTELKGGRYVGKSGSWLRDDLTSKGFNPLKVHPLWNYRGHSGKAVVEFGNDWNGFANAIKFQKSFESQHQGKKDYLVSQDKGDKLYGWVAKADDFNSSGIIGDYLQTNGDLKSISEVEAEEKRKTDSLVSNLANTIEAKCRSLKEIESKCNETSMCLSNVMMQRDAMIQEYNEDLQKMAKNAHDQLEKVFKDQLKSKLYFEARGKELELREKELAAREALNDNQRQELHLLKQMDMVLVASETKIASRTMTSRKWFDKVRSSLILEGNERAAEEQKRLDESVLILAEEQKKVKETLRQKNMEWQKKLDLKQALELEIERLTGAMQVTKHMAEDQDVKKKLDEIEESLNEKKEELEDLEALNQALVVKEQRANVELKDAMKELIDGMKQYSSRALIGIKRMGELDIKRFQEITERKFLGKDADLKVAQLCSIWEHHLRDPNWHPFKDVINENGSKEIIIDDNDERLNRLKHEYGEAAYELVTAALMEMNEDPSSRCITTELWNYKLGRKATLKEGISYVLQKLKTSKAKKR</sequence>
<evidence type="ECO:0000313" key="7">
    <source>
        <dbReference type="EMBL" id="MCD7469918.1"/>
    </source>
</evidence>
<dbReference type="InterPro" id="IPR038588">
    <property type="entry name" value="XS_domain_sf"/>
</dbReference>
<dbReference type="InterPro" id="IPR005379">
    <property type="entry name" value="FDM1-5/IDN2_XH"/>
</dbReference>
<feature type="domain" description="Zinc finger-XS" evidence="6">
    <location>
        <begin position="43"/>
        <end position="84"/>
    </location>
</feature>